<organism evidence="1 2">
    <name type="scientific">Chitinophaga solisilvae</name>
    <dbReference type="NCBI Taxonomy" id="1233460"/>
    <lineage>
        <taxon>Bacteria</taxon>
        <taxon>Pseudomonadati</taxon>
        <taxon>Bacteroidota</taxon>
        <taxon>Chitinophagia</taxon>
        <taxon>Chitinophagales</taxon>
        <taxon>Chitinophagaceae</taxon>
        <taxon>Chitinophaga</taxon>
    </lineage>
</organism>
<sequence length="2886" mass="298295">MNVTFTRGINSILLLLFFLLAGFTGFAQYTKTTLESGRKYSAMAKDQSGHLYVVRSNTNNTAYELVKYTNGAGTAQILYSSLKHDNDIPPTGLAINTIGDVFVTSLNSSTGWEIIKLPAPMNNVPSVIHSGSYYSALATDPFNNLLSLEFDGSNHYQVVRYPFGAEQLSGTVVWKGLQLPPGLSSTYPSGMVTNSRGDIFVTDFLENSGGQLIKLTAAMGFSATTLATGRGFTALAADAADNLYMNEATGSGLTAQVVKYTDPTQTGQVIYNQLTYDVNNHPWGLVVMPNGNIFAHSNGGRQELVKLSPPNINVNSITATGSNPTNAATVNFRVTFSGAANGVSPSSFSLTTTGLTASAITGISQVSPDVYDVTVNTGSGTAGTIRLNVTGTGISPTVANAPYQAGVTYKIDRVAPTGSILINGGALITNNTSVNLSLTGSDANPPLEMAFSLDGGVYSGYETFVASKTLTLPATDGLRTVTLRLKDAAGNTTDYSASITLDTQRPNTVITSNPSNPAASRTATFTFIASEADCTFRGQLDGGPFNPVTTPLTFTGLADGPHVFQVRAVDPAGNTDDTPASYMWVIDATGPQIVSVAVPANEYYNAGKKLDFKVNYNEPAIVDQATGIPYLNIIVGTEVRQASYAGGTGTTELTFSYTVQQGDTDMDGITIQPLVQNNSGTIKDAIGNDASTTLQNVAATNLVRVNTSIPTVTLSVTAAMPTNAAFTVTATFSEPVTGLTVSDFNVLNTTVSSLSSSADKTTYTVLMSPASDGTRTISLPGSAVENIGHNPNLPSNTLTYTYDSKPPVVTSVTVPAPRYYKAGETMSFTVNFNEDIALNLTGGSPALQLTIGMTTVNAAYISAAANSLTFQYTVVNGDMDMDGITVNAITKNGAEIRDAATNAADLTLLNIGSTANVRVNTSHPSTTITSTAPAVVNAPFNATINFSESVTGFAPQDIIVTNGTINGYTMITASTYIIQIAPDKDGIVTVNIPADAAGNIGGNGNNASNTLSRIYDVAPPSVTAVNVPVNGYYKAGSIMDFTVRFSENITLNTSGGNPQLSLIIGTATVNAAYTGTSGNDGLNFSYTVVNGDMDMDGIALGSLLLNGSTIKDIANNNATLTLNNAGNTTGVFVNTQHPSVTLSTAAPALVNVSYTVTVTFSEAVTGLSGADFNATNATVTNLATTNNIIYTLLVTPSGDGPVSISLPAGSAVNIGDNDNTASNTLNNTYDGTVPVVTGVAVPANGYYKAGTALDFIVRFSENITLNTSGGNPTLDLIIGTATVHAAFTGTNGTNGLNFSYTVQNGDMDMDGIAINNLSLNGANIRDDATNNANLILNNVGNTSMVRVNTSIPAVTLSATAANPVNTPFTVTATFSEAVTGLTTTDFNITNATVSNLATADNITYTVLVTPSTDGPVSISLPADAAVNIGDNGNTASNTLPFSYDATAPTVTSVTVPANKYYRASETLRFTVNFSENILLNTTGGAPSLRITIGTIPVQAAYTGTAGTNGLNFSYTVVNGDMDMDGITVNALTLNSATLKDAATNNAILTLNNIAPTTGVFVNTTHPSVAIASVAPAIVNTPFTATITFSEAVSGFTASDITTVNANLSNLSTTDNTVYTVLVTPPADGPVTLNIAADVAENIGANGNTASNTLSRIYDVAPPAVTAVDVPANGYYKAGSIMDFTVHFSENITLNTTGGTPQLSLIIGAATVNAVYTGTSGSDALNFSYTVVNGDMDMDGIAVSNLLLNGSTIKDIANNNATPTLNNVGNTTGVFVNTQHPSVVLSTTAPALVNVPYTVTVTFSEAVTGLTAADFNVTNATVSNLTTTNNITYTVLITPSTDGPVSISLPAGSAVNIGDNDNTASNTLNSTYDGTAPVVTAVAVPANGYYKAGTKLDFIVRFSENITLNTGGGSPSLSLLIGTATVQAAFTGTNGTDGLNFSYTVRNGDMDMDGITLGSLLLNGAVIKDAATNNAVLTLNNAGNTSGVKVNTVHPSVTISKPSDPAVNTPFTVNIAFSENITGFTSADIVVTNATVSPVTVIDNAHYSVIVVPSAEGAVTVNVPADVAANIGDNGNTASNTLSIIYDITPPRVTAVTVPGNRYYKAGDALNFTVHFDEDIILQTAGGNPSLTLTIGAATVNAAYTGVAGARTLNFSYTVVNGDEDMNGITVDALILNGAAIKDAATNDAVLTLHNIGNTTGVRVNTTSPSVTLSFAANPLLNAPFTVTATFSEAVTGLTAGSFNITNGTGSNLQTTDNITYTLTVTPAADGVVSVRIPANAAVNIGSNGNTASNTLNFTYDGTAPTINSVFVPVNGYYKAGAVLNFIVFFSENIHLNSTGGSPYLDVILSTGTVKAGYTVATANSLSFSYTVQPGDMDLNGIALGTTLHLNGSTIKDDAANNAVLVLNNLGNTSGVYVHTGSPSVQLSTTAAARVNAPFTVTAVFNEAVTGLTAGDFSLTNGTVSNLQTTDNIIYTFTVTPAADGPVIILLPAAQAQNVVSNGNTVSNTLTVTFDGTAPVITAGLTFSILERSAAGTPVGKVTATEATGILQNWHITADDSNGAFSIDANGNIAVADQTKLNSRVNTTVTLLVTVSDGLNTSAAVPVLVQVKMVNQAPTLNTIDNVTICPDGREHTIQLTGASATEPGQTYGFVITADQAASFDKLSVSAAGLITYQLKTSATSTYNVTVTIKDNGGTANGGTDTLRRTFNIQVAALGPITISSDKGNSVSKGDILHLRATGGIRYQWDNADGIISGQQSAVLEVRPMQQTTYRVTASNAAGCTNTADFTVTVVADFKVDAVNIMTPNGDGINDKWVIRNLDSYPDNEVKIFDRAGRMVYSRRNYSNEWDATMNGSPLAEGTYYYILTIQGGAKTAKGFITIIRERR</sequence>
<dbReference type="InterPro" id="IPR013783">
    <property type="entry name" value="Ig-like_fold"/>
</dbReference>
<dbReference type="SUPFAM" id="SSF49313">
    <property type="entry name" value="Cadherin-like"/>
    <property type="match status" value="1"/>
</dbReference>
<protein>
    <submittedName>
        <fullName evidence="1">T9SS type B sorting domain-containing protein</fullName>
    </submittedName>
</protein>
<dbReference type="NCBIfam" id="TIGR04131">
    <property type="entry name" value="Bac_Flav_CTERM"/>
    <property type="match status" value="1"/>
</dbReference>
<evidence type="ECO:0000313" key="2">
    <source>
        <dbReference type="Proteomes" id="UP000281028"/>
    </source>
</evidence>
<dbReference type="InterPro" id="IPR015919">
    <property type="entry name" value="Cadherin-like_sf"/>
</dbReference>
<name>A0A3S1BG83_9BACT</name>
<evidence type="ECO:0000313" key="1">
    <source>
        <dbReference type="EMBL" id="NSL86205.1"/>
    </source>
</evidence>
<dbReference type="GO" id="GO:0005509">
    <property type="term" value="F:calcium ion binding"/>
    <property type="evidence" value="ECO:0007669"/>
    <property type="project" value="InterPro"/>
</dbReference>
<dbReference type="Pfam" id="PF13585">
    <property type="entry name" value="CHU_C"/>
    <property type="match status" value="1"/>
</dbReference>
<dbReference type="InterPro" id="IPR026341">
    <property type="entry name" value="T9SS_type_B"/>
</dbReference>
<dbReference type="PANTHER" id="PTHR34677:SF3">
    <property type="entry name" value="BACTERIAL IG-LIKE DOMAIN-CONTAINING PROTEIN"/>
    <property type="match status" value="1"/>
</dbReference>
<dbReference type="Pfam" id="PF19078">
    <property type="entry name" value="Big_12"/>
    <property type="match status" value="9"/>
</dbReference>
<proteinExistence type="predicted"/>
<gene>
    <name evidence="1" type="ORF">ECE50_005160</name>
</gene>
<accession>A0A3S1BG83</accession>
<dbReference type="CDD" id="cd11304">
    <property type="entry name" value="Cadherin_repeat"/>
    <property type="match status" value="1"/>
</dbReference>
<dbReference type="EMBL" id="RIAR02000001">
    <property type="protein sequence ID" value="NSL86205.1"/>
    <property type="molecule type" value="Genomic_DNA"/>
</dbReference>
<dbReference type="OrthoDB" id="355609at2"/>
<dbReference type="Gene3D" id="2.60.40.10">
    <property type="entry name" value="Immunoglobulins"/>
    <property type="match status" value="1"/>
</dbReference>
<dbReference type="Proteomes" id="UP000281028">
    <property type="component" value="Unassembled WGS sequence"/>
</dbReference>
<keyword evidence="2" id="KW-1185">Reference proteome</keyword>
<dbReference type="InterPro" id="IPR002126">
    <property type="entry name" value="Cadherin-like_dom"/>
</dbReference>
<reference evidence="1" key="1">
    <citation type="submission" date="2020-05" db="EMBL/GenBank/DDBJ databases">
        <title>Chitinophaga laudate sp. nov., isolated from a tropical peat swamp.</title>
        <authorList>
            <person name="Goh C.B.S."/>
            <person name="Lee M.S."/>
            <person name="Parimannan S."/>
            <person name="Pasbakhsh P."/>
            <person name="Yule C.M."/>
            <person name="Rajandas H."/>
            <person name="Loke S."/>
            <person name="Croft L."/>
            <person name="Tan J.B.L."/>
        </authorList>
    </citation>
    <scope>NUCLEOTIDE SEQUENCE</scope>
    <source>
        <strain evidence="1">Mgbs1</strain>
    </source>
</reference>
<dbReference type="Gene3D" id="2.60.40.60">
    <property type="entry name" value="Cadherins"/>
    <property type="match status" value="1"/>
</dbReference>
<dbReference type="PROSITE" id="PS50268">
    <property type="entry name" value="CADHERIN_2"/>
    <property type="match status" value="1"/>
</dbReference>
<comment type="caution">
    <text evidence="1">The sequence shown here is derived from an EMBL/GenBank/DDBJ whole genome shotgun (WGS) entry which is preliminary data.</text>
</comment>
<dbReference type="SUPFAM" id="SSF63825">
    <property type="entry name" value="YWTD domain"/>
    <property type="match status" value="1"/>
</dbReference>
<dbReference type="PANTHER" id="PTHR34677">
    <property type="match status" value="1"/>
</dbReference>
<dbReference type="GO" id="GO:0007156">
    <property type="term" value="P:homophilic cell adhesion via plasma membrane adhesion molecules"/>
    <property type="evidence" value="ECO:0007669"/>
    <property type="project" value="InterPro"/>
</dbReference>
<dbReference type="GO" id="GO:0016020">
    <property type="term" value="C:membrane"/>
    <property type="evidence" value="ECO:0007669"/>
    <property type="project" value="InterPro"/>
</dbReference>
<dbReference type="InterPro" id="IPR044048">
    <property type="entry name" value="Big_12"/>
</dbReference>